<dbReference type="GO" id="GO:0044781">
    <property type="term" value="P:bacterial-type flagellum organization"/>
    <property type="evidence" value="ECO:0007669"/>
    <property type="project" value="UniProtKB-KW"/>
</dbReference>
<keyword evidence="7" id="KW-1185">Reference proteome</keyword>
<organism evidence="6 7">
    <name type="scientific">Wenzhouxiangella limi</name>
    <dbReference type="NCBI Taxonomy" id="2707351"/>
    <lineage>
        <taxon>Bacteria</taxon>
        <taxon>Pseudomonadati</taxon>
        <taxon>Pseudomonadota</taxon>
        <taxon>Gammaproteobacteria</taxon>
        <taxon>Chromatiales</taxon>
        <taxon>Wenzhouxiangellaceae</taxon>
        <taxon>Wenzhouxiangella</taxon>
    </lineage>
</organism>
<comment type="subcellular location">
    <subcellularLocation>
        <location evidence="1">Cytoplasm</location>
        <location evidence="1">Cytosol</location>
    </subcellularLocation>
</comment>
<evidence type="ECO:0000256" key="4">
    <source>
        <dbReference type="ARBA" id="ARBA00023186"/>
    </source>
</evidence>
<keyword evidence="4" id="KW-0143">Chaperone</keyword>
<protein>
    <recommendedName>
        <fullName evidence="5">Flagellar protein FliT</fullName>
    </recommendedName>
</protein>
<dbReference type="Pfam" id="PF05400">
    <property type="entry name" value="FliT"/>
    <property type="match status" value="1"/>
</dbReference>
<dbReference type="EMBL" id="JAAGSC010000044">
    <property type="protein sequence ID" value="NDY97123.1"/>
    <property type="molecule type" value="Genomic_DNA"/>
</dbReference>
<dbReference type="Proteomes" id="UP000484885">
    <property type="component" value="Unassembled WGS sequence"/>
</dbReference>
<keyword evidence="6" id="KW-0966">Cell projection</keyword>
<keyword evidence="6" id="KW-0282">Flagellum</keyword>
<sequence>MNASATPPPELDHIRALGREMRECVQNADLEAAGELAAERHRRVVALFDDGPEPAGDEQVAEQLRELLDADKELLSVLAALRDQLASELGEARAGARGVRAYMDTAEEA</sequence>
<evidence type="ECO:0000313" key="6">
    <source>
        <dbReference type="EMBL" id="NDY97123.1"/>
    </source>
</evidence>
<accession>A0A845UZ65</accession>
<evidence type="ECO:0000256" key="5">
    <source>
        <dbReference type="ARBA" id="ARBA00093797"/>
    </source>
</evidence>
<keyword evidence="2" id="KW-0963">Cytoplasm</keyword>
<dbReference type="RefSeq" id="WP_164212488.1">
    <property type="nucleotide sequence ID" value="NZ_JAAGSC010000044.1"/>
</dbReference>
<evidence type="ECO:0000256" key="3">
    <source>
        <dbReference type="ARBA" id="ARBA00022795"/>
    </source>
</evidence>
<keyword evidence="3" id="KW-1005">Bacterial flagellum biogenesis</keyword>
<name>A0A845UZ65_9GAMM</name>
<gene>
    <name evidence="6" type="ORF">G3I74_15475</name>
</gene>
<evidence type="ECO:0000256" key="2">
    <source>
        <dbReference type="ARBA" id="ARBA00022490"/>
    </source>
</evidence>
<evidence type="ECO:0000256" key="1">
    <source>
        <dbReference type="ARBA" id="ARBA00004514"/>
    </source>
</evidence>
<reference evidence="6 7" key="1">
    <citation type="submission" date="2020-02" db="EMBL/GenBank/DDBJ databases">
        <authorList>
            <person name="Zhang X.-Y."/>
        </authorList>
    </citation>
    <scope>NUCLEOTIDE SEQUENCE [LARGE SCALE GENOMIC DNA]</scope>
    <source>
        <strain evidence="6 7">C33</strain>
    </source>
</reference>
<keyword evidence="6" id="KW-0969">Cilium</keyword>
<dbReference type="InterPro" id="IPR008622">
    <property type="entry name" value="FliT"/>
</dbReference>
<dbReference type="AlphaFoldDB" id="A0A845UZ65"/>
<proteinExistence type="predicted"/>
<comment type="caution">
    <text evidence="6">The sequence shown here is derived from an EMBL/GenBank/DDBJ whole genome shotgun (WGS) entry which is preliminary data.</text>
</comment>
<dbReference type="Gene3D" id="1.20.58.380">
    <property type="entry name" value="Flagellar protein flit"/>
    <property type="match status" value="1"/>
</dbReference>
<evidence type="ECO:0000313" key="7">
    <source>
        <dbReference type="Proteomes" id="UP000484885"/>
    </source>
</evidence>